<evidence type="ECO:0000313" key="3">
    <source>
        <dbReference type="Proteomes" id="UP001341840"/>
    </source>
</evidence>
<feature type="region of interest" description="Disordered" evidence="1">
    <location>
        <begin position="133"/>
        <end position="153"/>
    </location>
</feature>
<reference evidence="2 3" key="1">
    <citation type="journal article" date="2023" name="Plants (Basel)">
        <title>Bridging the Gap: Combining Genomics and Transcriptomics Approaches to Understand Stylosanthes scabra, an Orphan Legume from the Brazilian Caatinga.</title>
        <authorList>
            <person name="Ferreira-Neto J.R.C."/>
            <person name="da Silva M.D."/>
            <person name="Binneck E."/>
            <person name="de Melo N.F."/>
            <person name="da Silva R.H."/>
            <person name="de Melo A.L.T.M."/>
            <person name="Pandolfi V."/>
            <person name="Bustamante F.O."/>
            <person name="Brasileiro-Vidal A.C."/>
            <person name="Benko-Iseppon A.M."/>
        </authorList>
    </citation>
    <scope>NUCLEOTIDE SEQUENCE [LARGE SCALE GENOMIC DNA]</scope>
    <source>
        <tissue evidence="2">Leaves</tissue>
    </source>
</reference>
<gene>
    <name evidence="2" type="ORF">PIB30_037204</name>
</gene>
<dbReference type="EMBL" id="JASCZI010241841">
    <property type="protein sequence ID" value="MED6207597.1"/>
    <property type="molecule type" value="Genomic_DNA"/>
</dbReference>
<organism evidence="2 3">
    <name type="scientific">Stylosanthes scabra</name>
    <dbReference type="NCBI Taxonomy" id="79078"/>
    <lineage>
        <taxon>Eukaryota</taxon>
        <taxon>Viridiplantae</taxon>
        <taxon>Streptophyta</taxon>
        <taxon>Embryophyta</taxon>
        <taxon>Tracheophyta</taxon>
        <taxon>Spermatophyta</taxon>
        <taxon>Magnoliopsida</taxon>
        <taxon>eudicotyledons</taxon>
        <taxon>Gunneridae</taxon>
        <taxon>Pentapetalae</taxon>
        <taxon>rosids</taxon>
        <taxon>fabids</taxon>
        <taxon>Fabales</taxon>
        <taxon>Fabaceae</taxon>
        <taxon>Papilionoideae</taxon>
        <taxon>50 kb inversion clade</taxon>
        <taxon>dalbergioids sensu lato</taxon>
        <taxon>Dalbergieae</taxon>
        <taxon>Pterocarpus clade</taxon>
        <taxon>Stylosanthes</taxon>
    </lineage>
</organism>
<protein>
    <submittedName>
        <fullName evidence="2">Uncharacterized protein</fullName>
    </submittedName>
</protein>
<sequence>MIFPHFVEVEKCGPNPSRASPRRHPNKDPTLALSTPLTPSEIMSPCHAAAAPCRRRSATPPHVRPRHPSPSPSSDSASTTHRCSPPPFTAVARRRCQILIKVLQIGSYKSNWVVVVKTKPRGRLETELPETSEPFQVDVPNPARSVPETQPPDTLINPLVDDDVVLIQPNNQLVEDEGNEEPDGIRKRKNS</sequence>
<proteinExistence type="predicted"/>
<evidence type="ECO:0000313" key="2">
    <source>
        <dbReference type="EMBL" id="MED6207597.1"/>
    </source>
</evidence>
<comment type="caution">
    <text evidence="2">The sequence shown here is derived from an EMBL/GenBank/DDBJ whole genome shotgun (WGS) entry which is preliminary data.</text>
</comment>
<accession>A0ABU6YAY2</accession>
<feature type="region of interest" description="Disordered" evidence="1">
    <location>
        <begin position="10"/>
        <end position="86"/>
    </location>
</feature>
<keyword evidence="3" id="KW-1185">Reference proteome</keyword>
<evidence type="ECO:0000256" key="1">
    <source>
        <dbReference type="SAM" id="MobiDB-lite"/>
    </source>
</evidence>
<feature type="compositionally biased region" description="Basic residues" evidence="1">
    <location>
        <begin position="53"/>
        <end position="67"/>
    </location>
</feature>
<name>A0ABU6YAY2_9FABA</name>
<feature type="region of interest" description="Disordered" evidence="1">
    <location>
        <begin position="169"/>
        <end position="191"/>
    </location>
</feature>
<dbReference type="Proteomes" id="UP001341840">
    <property type="component" value="Unassembled WGS sequence"/>
</dbReference>
<feature type="compositionally biased region" description="Low complexity" evidence="1">
    <location>
        <begin position="72"/>
        <end position="82"/>
    </location>
</feature>